<dbReference type="PROSITE" id="PS51257">
    <property type="entry name" value="PROKAR_LIPOPROTEIN"/>
    <property type="match status" value="1"/>
</dbReference>
<keyword evidence="1" id="KW-0732">Signal</keyword>
<evidence type="ECO:0000313" key="3">
    <source>
        <dbReference type="Proteomes" id="UP000254260"/>
    </source>
</evidence>
<dbReference type="Proteomes" id="UP000254260">
    <property type="component" value="Unassembled WGS sequence"/>
</dbReference>
<name>A0A379PPP4_ECTME</name>
<sequence>MKLKALALALAIGVGAGALVACDGSKEHVNESYQGVPKNGQSCKEFYKLPANQVKCTQADSRH</sequence>
<evidence type="ECO:0000313" key="2">
    <source>
        <dbReference type="EMBL" id="SUE95814.1"/>
    </source>
</evidence>
<organism evidence="2 3">
    <name type="scientific">Ectopseudomonas mendocina</name>
    <name type="common">Pseudomonas mendocina</name>
    <dbReference type="NCBI Taxonomy" id="300"/>
    <lineage>
        <taxon>Bacteria</taxon>
        <taxon>Pseudomonadati</taxon>
        <taxon>Pseudomonadota</taxon>
        <taxon>Gammaproteobacteria</taxon>
        <taxon>Pseudomonadales</taxon>
        <taxon>Pseudomonadaceae</taxon>
        <taxon>Ectopseudomonas</taxon>
    </lineage>
</organism>
<gene>
    <name evidence="2" type="ORF">NCTC10899_05055</name>
</gene>
<evidence type="ECO:0000256" key="1">
    <source>
        <dbReference type="SAM" id="SignalP"/>
    </source>
</evidence>
<accession>A0A379PPP4</accession>
<dbReference type="EMBL" id="UGUU01000002">
    <property type="protein sequence ID" value="SUE95814.1"/>
    <property type="molecule type" value="Genomic_DNA"/>
</dbReference>
<proteinExistence type="predicted"/>
<dbReference type="RefSeq" id="WP_115292672.1">
    <property type="nucleotide sequence ID" value="NZ_UGUU01000002.1"/>
</dbReference>
<reference evidence="2 3" key="1">
    <citation type="submission" date="2018-06" db="EMBL/GenBank/DDBJ databases">
        <authorList>
            <consortium name="Pathogen Informatics"/>
            <person name="Doyle S."/>
        </authorList>
    </citation>
    <scope>NUCLEOTIDE SEQUENCE [LARGE SCALE GENOMIC DNA]</scope>
    <source>
        <strain evidence="2 3">NCTC10899</strain>
    </source>
</reference>
<dbReference type="AlphaFoldDB" id="A0A379PPP4"/>
<evidence type="ECO:0008006" key="4">
    <source>
        <dbReference type="Google" id="ProtNLM"/>
    </source>
</evidence>
<feature type="chain" id="PRO_5016681176" description="Lipoprotein" evidence="1">
    <location>
        <begin position="22"/>
        <end position="63"/>
    </location>
</feature>
<feature type="signal peptide" evidence="1">
    <location>
        <begin position="1"/>
        <end position="21"/>
    </location>
</feature>
<protein>
    <recommendedName>
        <fullName evidence="4">Lipoprotein</fullName>
    </recommendedName>
</protein>